<dbReference type="Pfam" id="PF05065">
    <property type="entry name" value="Phage_capsid"/>
    <property type="match status" value="1"/>
</dbReference>
<accession>A0A0N9MQP8</accession>
<dbReference type="RefSeq" id="WP_045538003.1">
    <property type="nucleotide sequence ID" value="NZ_CP011853.1"/>
</dbReference>
<reference evidence="3 4" key="2">
    <citation type="journal article" date="2017" name="Int. J. Syst. Evol. Microbiol.">
        <title>Gordonia phthalatica sp. nov., a di-n-butyl phthalate-degrading bacterium isolated from activated sludge.</title>
        <authorList>
            <person name="Jin D."/>
            <person name="Kong X."/>
            <person name="Jia M."/>
            <person name="Yu X."/>
            <person name="Wang X."/>
            <person name="Zhuang X."/>
            <person name="Deng Y."/>
            <person name="Bai Z."/>
        </authorList>
    </citation>
    <scope>NUCLEOTIDE SEQUENCE [LARGE SCALE GENOMIC DNA]</scope>
    <source>
        <strain evidence="3 4">QH-11</strain>
    </source>
</reference>
<gene>
    <name evidence="3" type="ORF">ACH46_09565</name>
</gene>
<comment type="subcellular location">
    <subcellularLocation>
        <location evidence="1">Virion</location>
    </subcellularLocation>
</comment>
<organism evidence="3 4">
    <name type="scientific">Gordonia phthalatica</name>
    <dbReference type="NCBI Taxonomy" id="1136941"/>
    <lineage>
        <taxon>Bacteria</taxon>
        <taxon>Bacillati</taxon>
        <taxon>Actinomycetota</taxon>
        <taxon>Actinomycetes</taxon>
        <taxon>Mycobacteriales</taxon>
        <taxon>Gordoniaceae</taxon>
        <taxon>Gordonia</taxon>
    </lineage>
</organism>
<dbReference type="Proteomes" id="UP000063789">
    <property type="component" value="Chromosome"/>
</dbReference>
<protein>
    <submittedName>
        <fullName evidence="3">Capsid protein</fullName>
    </submittedName>
</protein>
<name>A0A0N9MQP8_9ACTN</name>
<dbReference type="NCBIfam" id="TIGR01554">
    <property type="entry name" value="major_cap_HK97"/>
    <property type="match status" value="1"/>
</dbReference>
<keyword evidence="4" id="KW-1185">Reference proteome</keyword>
<dbReference type="EMBL" id="CP011853">
    <property type="protein sequence ID" value="ALG84693.1"/>
    <property type="molecule type" value="Genomic_DNA"/>
</dbReference>
<evidence type="ECO:0000313" key="4">
    <source>
        <dbReference type="Proteomes" id="UP000063789"/>
    </source>
</evidence>
<dbReference type="InterPro" id="IPR024455">
    <property type="entry name" value="Phage_capsid"/>
</dbReference>
<dbReference type="SUPFAM" id="SSF56563">
    <property type="entry name" value="Major capsid protein gp5"/>
    <property type="match status" value="1"/>
</dbReference>
<reference evidence="4" key="1">
    <citation type="submission" date="2015-06" db="EMBL/GenBank/DDBJ databases">
        <title>Complete genome sequence and metabolic analysis of phthalate degradation pathway in Gordonia sp. QH-11.</title>
        <authorList>
            <person name="Jin D."/>
            <person name="Kong X."/>
            <person name="Bai Z."/>
        </authorList>
    </citation>
    <scope>NUCLEOTIDE SEQUENCE [LARGE SCALE GENOMIC DNA]</scope>
    <source>
        <strain evidence="4">QH-11</strain>
    </source>
</reference>
<dbReference type="InterPro" id="IPR054612">
    <property type="entry name" value="Phage_capsid-like_C"/>
</dbReference>
<dbReference type="Gene3D" id="3.30.2400.10">
    <property type="entry name" value="Major capsid protein gp5"/>
    <property type="match status" value="1"/>
</dbReference>
<dbReference type="KEGG" id="goq:ACH46_09565"/>
<sequence>MTETTATNGALLKEQVASLLVQPLEAASVVLAAGPKIFDSSEPLRIPRVTAGASVGWVGESELIPAGDVEFDEINLMPSTLKSIKTLIRFSNELARQSVVGLDAVLRQRLVTDVANKLDDALLGGDGAANTVTGLINQTGVSTGVLDVTEPDSLLDALAVAASHEIAPTHWMISGADFYALSKIKDADGRYLITPDLTAEGKRTLFGVPVIVTNKLATGKAMLVDMSNVAVVRDLQPSVTVLSERYADYDEQAIRVVTRYDLGLLHPEAVTVLTAA</sequence>
<feature type="domain" description="Phage capsid-like C-terminal" evidence="2">
    <location>
        <begin position="9"/>
        <end position="274"/>
    </location>
</feature>
<dbReference type="OrthoDB" id="9806592at2"/>
<proteinExistence type="predicted"/>
<dbReference type="STRING" id="1136941.ACH46_09565"/>
<evidence type="ECO:0000259" key="2">
    <source>
        <dbReference type="Pfam" id="PF05065"/>
    </source>
</evidence>
<dbReference type="Gene3D" id="3.30.2320.10">
    <property type="entry name" value="hypothetical protein PF0899 domain"/>
    <property type="match status" value="1"/>
</dbReference>
<dbReference type="AlphaFoldDB" id="A0A0N9MQP8"/>
<evidence type="ECO:0000313" key="3">
    <source>
        <dbReference type="EMBL" id="ALG84693.1"/>
    </source>
</evidence>
<dbReference type="PATRIC" id="fig|1136941.3.peg.1943"/>
<evidence type="ECO:0000256" key="1">
    <source>
        <dbReference type="ARBA" id="ARBA00004328"/>
    </source>
</evidence>